<dbReference type="Pfam" id="PF02223">
    <property type="entry name" value="Thymidylate_kin"/>
    <property type="match status" value="1"/>
</dbReference>
<name>A0A494XJX5_9BURK</name>
<evidence type="ECO:0000313" key="3">
    <source>
        <dbReference type="Proteomes" id="UP000280434"/>
    </source>
</evidence>
<dbReference type="Gene3D" id="3.40.50.300">
    <property type="entry name" value="P-loop containing nucleotide triphosphate hydrolases"/>
    <property type="match status" value="1"/>
</dbReference>
<feature type="domain" description="Thymidylate kinase-like" evidence="1">
    <location>
        <begin position="50"/>
        <end position="234"/>
    </location>
</feature>
<dbReference type="InterPro" id="IPR027417">
    <property type="entry name" value="P-loop_NTPase"/>
</dbReference>
<reference evidence="2 3" key="1">
    <citation type="submission" date="2018-10" db="EMBL/GenBank/DDBJ databases">
        <title>Paraburkholderia sp. 7MK8-2, isolated from soil.</title>
        <authorList>
            <person name="Gao Z.-H."/>
            <person name="Qiu L.-H."/>
        </authorList>
    </citation>
    <scope>NUCLEOTIDE SEQUENCE [LARGE SCALE GENOMIC DNA]</scope>
    <source>
        <strain evidence="2 3">7MK8-2</strain>
    </source>
</reference>
<dbReference type="OrthoDB" id="3391209at2"/>
<dbReference type="InterPro" id="IPR039430">
    <property type="entry name" value="Thymidylate_kin-like_dom"/>
</dbReference>
<organism evidence="2 3">
    <name type="scientific">Trinickia fusca</name>
    <dbReference type="NCBI Taxonomy" id="2419777"/>
    <lineage>
        <taxon>Bacteria</taxon>
        <taxon>Pseudomonadati</taxon>
        <taxon>Pseudomonadota</taxon>
        <taxon>Betaproteobacteria</taxon>
        <taxon>Burkholderiales</taxon>
        <taxon>Burkholderiaceae</taxon>
        <taxon>Trinickia</taxon>
    </lineage>
</organism>
<evidence type="ECO:0000313" key="2">
    <source>
        <dbReference type="EMBL" id="RKP48439.1"/>
    </source>
</evidence>
<protein>
    <recommendedName>
        <fullName evidence="1">Thymidylate kinase-like domain-containing protein</fullName>
    </recommendedName>
</protein>
<gene>
    <name evidence="2" type="ORF">D7S89_14130</name>
</gene>
<dbReference type="Proteomes" id="UP000280434">
    <property type="component" value="Unassembled WGS sequence"/>
</dbReference>
<dbReference type="EMBL" id="RBZV01000004">
    <property type="protein sequence ID" value="RKP48439.1"/>
    <property type="molecule type" value="Genomic_DNA"/>
</dbReference>
<comment type="caution">
    <text evidence="2">The sequence shown here is derived from an EMBL/GenBank/DDBJ whole genome shotgun (WGS) entry which is preliminary data.</text>
</comment>
<dbReference type="SUPFAM" id="SSF52540">
    <property type="entry name" value="P-loop containing nucleoside triphosphate hydrolases"/>
    <property type="match status" value="1"/>
</dbReference>
<proteinExistence type="predicted"/>
<sequence>MIRSYCILSDQLHVIRPSGNFRCTANCGKFHRQWQNGALKLSHSSLIVAIEGRSCAGKTTLARSLCASWPNQFAHMVDYCDMVGGGKNLPRALPQDLQEEAQALNTFAGLDALRSDRIRNADTPVFLLDRSIHSILAHCYALSVTLLEGCTTLAERMVPSLKQILWPDFIVYLSVPDEEAMARNQRSIARESILMDSLFNNHLADYFSTVHQRHPTLLHHIDARQSIDDISQQVYELCRSRRS</sequence>
<accession>A0A494XJX5</accession>
<keyword evidence="3" id="KW-1185">Reference proteome</keyword>
<dbReference type="AlphaFoldDB" id="A0A494XJX5"/>
<evidence type="ECO:0000259" key="1">
    <source>
        <dbReference type="Pfam" id="PF02223"/>
    </source>
</evidence>